<keyword evidence="6" id="KW-1185">Reference proteome</keyword>
<dbReference type="PROSITE" id="PS50966">
    <property type="entry name" value="ZF_SWIM"/>
    <property type="match status" value="1"/>
</dbReference>
<gene>
    <name evidence="5" type="primary">rluD</name>
    <name evidence="5" type="ORF">SNEC2469_LOCUS24288</name>
</gene>
<dbReference type="SMART" id="SM00248">
    <property type="entry name" value="ANK"/>
    <property type="match status" value="3"/>
</dbReference>
<keyword evidence="3" id="KW-0862">Zinc</keyword>
<dbReference type="CDD" id="cd02869">
    <property type="entry name" value="PseudoU_synth_RluA_like"/>
    <property type="match status" value="1"/>
</dbReference>
<dbReference type="OrthoDB" id="421052at2759"/>
<reference evidence="5" key="1">
    <citation type="submission" date="2021-02" db="EMBL/GenBank/DDBJ databases">
        <authorList>
            <person name="Dougan E. K."/>
            <person name="Rhodes N."/>
            <person name="Thang M."/>
            <person name="Chan C."/>
        </authorList>
    </citation>
    <scope>NUCLEOTIDE SEQUENCE</scope>
</reference>
<evidence type="ECO:0000313" key="5">
    <source>
        <dbReference type="EMBL" id="CAE7817825.1"/>
    </source>
</evidence>
<dbReference type="Proteomes" id="UP000601435">
    <property type="component" value="Unassembled WGS sequence"/>
</dbReference>
<dbReference type="PROSITE" id="PS01129">
    <property type="entry name" value="PSI_RLU"/>
    <property type="match status" value="1"/>
</dbReference>
<keyword evidence="2" id="KW-0040">ANK repeat</keyword>
<evidence type="ECO:0000256" key="2">
    <source>
        <dbReference type="PROSITE-ProRule" id="PRU00023"/>
    </source>
</evidence>
<proteinExistence type="inferred from homology"/>
<feature type="domain" description="SWIM-type" evidence="4">
    <location>
        <begin position="153"/>
        <end position="186"/>
    </location>
</feature>
<dbReference type="Gene3D" id="1.25.40.20">
    <property type="entry name" value="Ankyrin repeat-containing domain"/>
    <property type="match status" value="1"/>
</dbReference>
<organism evidence="5 6">
    <name type="scientific">Symbiodinium necroappetens</name>
    <dbReference type="NCBI Taxonomy" id="1628268"/>
    <lineage>
        <taxon>Eukaryota</taxon>
        <taxon>Sar</taxon>
        <taxon>Alveolata</taxon>
        <taxon>Dinophyceae</taxon>
        <taxon>Suessiales</taxon>
        <taxon>Symbiodiniaceae</taxon>
        <taxon>Symbiodinium</taxon>
    </lineage>
</organism>
<dbReference type="PROSITE" id="PS50297">
    <property type="entry name" value="ANK_REP_REGION"/>
    <property type="match status" value="2"/>
</dbReference>
<sequence length="837" mass="93764">MAFARRVPRLGALALAVLTSPLALAALAFLRLPYEHPLGSGARARLRIPPLRALQGDLGNLRKRELIEMLTSHNVDAAGLTKPELLQRLLDLDGASTTVKPSMSQRQVAEIAMDDWQNATTVGFDCKSGRHTADGVEFDIIGPTGMVEHTTRFSTSWPPTCTCPDARQWGSQLRCKHVCMILVKCGVPYAAVADDDWKPGEMEIQSIVHHMKGQWSPIPLQALTYGSVHQDDAARDFAEGLLGSIWSLRYAKKLPQSFLLFAQTALQQLAGRSSAAPCVMPTGRFAAHLDTGSEAVPKQLQEMPGAFVIHKPAGWCVDQGEESLVEADEDEKMNYLSSFVSTLMPTRRCTILSDKLYWRGFLHRLDVPTSGLILAATTHDVFYDLRLQLACGSFVRDYQVLCHGWLRGRNHVQAAIHWVSDGRTTSSTISRFGRPSFTWMRLSASFLVTSQVLSLFLMRIATGRKHQIRVHSAHVGHAVVCDGRYSTTSTYHADLKWCPRNFLHRSRLCFTINHRTIDIEQRLPADLTGALRLCIQRESKLAELSRPYDKAAEVLGKIAQIRAERQQRDKDFAILQDIIGPTPPPPPEPSRRMTLVLRKIPVISLKYQRTRIGSLCYFASIGDAPSVKYLLEQARRGGDDFFVNSVDDEVCRRTALHYCAIEGNVEVAEALLQAGADVFLRDREDRTPLHLAAAMGQVGVARQLLGTCLSRIREAMLQRFRSERLEPADPWEDPSMADQRAAKRVMAEYLQVLEETRRHLCLSEDRHQFTCLHYAVRDAYAGCFQILKLVLGSFFEFPRGRETDSIMMTNKLFEIQPGPGLLKLLSGFLLEEEVAEL</sequence>
<keyword evidence="3" id="KW-0479">Metal-binding</keyword>
<dbReference type="InterPro" id="IPR050188">
    <property type="entry name" value="RluA_PseudoU_synthase"/>
</dbReference>
<dbReference type="Gene3D" id="3.30.2350.10">
    <property type="entry name" value="Pseudouridine synthase"/>
    <property type="match status" value="1"/>
</dbReference>
<comment type="similarity">
    <text evidence="1">Belongs to the pseudouridine synthase RluA family.</text>
</comment>
<evidence type="ECO:0000259" key="4">
    <source>
        <dbReference type="PROSITE" id="PS50966"/>
    </source>
</evidence>
<dbReference type="InterPro" id="IPR002110">
    <property type="entry name" value="Ankyrin_rpt"/>
</dbReference>
<dbReference type="SUPFAM" id="SSF55120">
    <property type="entry name" value="Pseudouridine synthase"/>
    <property type="match status" value="1"/>
</dbReference>
<dbReference type="GO" id="GO:0008270">
    <property type="term" value="F:zinc ion binding"/>
    <property type="evidence" value="ECO:0007669"/>
    <property type="project" value="UniProtKB-KW"/>
</dbReference>
<dbReference type="InterPro" id="IPR006224">
    <property type="entry name" value="PsdUridine_synth_RluA-like_CS"/>
</dbReference>
<dbReference type="PANTHER" id="PTHR21600:SF87">
    <property type="entry name" value="RNA PSEUDOURIDYLATE SYNTHASE DOMAIN-CONTAINING PROTEIN 1"/>
    <property type="match status" value="1"/>
</dbReference>
<dbReference type="PROSITE" id="PS50088">
    <property type="entry name" value="ANK_REPEAT"/>
    <property type="match status" value="2"/>
</dbReference>
<dbReference type="InterPro" id="IPR036770">
    <property type="entry name" value="Ankyrin_rpt-contain_sf"/>
</dbReference>
<accession>A0A812Z8U0</accession>
<name>A0A812Z8U0_9DINO</name>
<dbReference type="Pfam" id="PF12796">
    <property type="entry name" value="Ank_2"/>
    <property type="match status" value="1"/>
</dbReference>
<keyword evidence="3" id="KW-0863">Zinc-finger</keyword>
<dbReference type="PANTHER" id="PTHR21600">
    <property type="entry name" value="MITOCHONDRIAL RNA PSEUDOURIDINE SYNTHASE"/>
    <property type="match status" value="1"/>
</dbReference>
<dbReference type="EMBL" id="CAJNJA010046519">
    <property type="protein sequence ID" value="CAE7817825.1"/>
    <property type="molecule type" value="Genomic_DNA"/>
</dbReference>
<dbReference type="InterPro" id="IPR006145">
    <property type="entry name" value="PsdUridine_synth_RsuA/RluA"/>
</dbReference>
<dbReference type="SUPFAM" id="SSF48403">
    <property type="entry name" value="Ankyrin repeat"/>
    <property type="match status" value="1"/>
</dbReference>
<dbReference type="InterPro" id="IPR020103">
    <property type="entry name" value="PsdUridine_synth_cat_dom_sf"/>
</dbReference>
<feature type="repeat" description="ANK" evidence="2">
    <location>
        <begin position="651"/>
        <end position="683"/>
    </location>
</feature>
<evidence type="ECO:0000313" key="6">
    <source>
        <dbReference type="Proteomes" id="UP000601435"/>
    </source>
</evidence>
<feature type="repeat" description="ANK" evidence="2">
    <location>
        <begin position="684"/>
        <end position="705"/>
    </location>
</feature>
<dbReference type="AlphaFoldDB" id="A0A812Z8U0"/>
<protein>
    <submittedName>
        <fullName evidence="5">RluD protein</fullName>
    </submittedName>
</protein>
<dbReference type="GO" id="GO:0009982">
    <property type="term" value="F:pseudouridine synthase activity"/>
    <property type="evidence" value="ECO:0007669"/>
    <property type="project" value="InterPro"/>
</dbReference>
<evidence type="ECO:0000256" key="1">
    <source>
        <dbReference type="ARBA" id="ARBA00010876"/>
    </source>
</evidence>
<comment type="caution">
    <text evidence="5">The sequence shown here is derived from an EMBL/GenBank/DDBJ whole genome shotgun (WGS) entry which is preliminary data.</text>
</comment>
<evidence type="ECO:0000256" key="3">
    <source>
        <dbReference type="PROSITE-ProRule" id="PRU00325"/>
    </source>
</evidence>
<dbReference type="InterPro" id="IPR007527">
    <property type="entry name" value="Znf_SWIM"/>
</dbReference>
<dbReference type="Pfam" id="PF00849">
    <property type="entry name" value="PseudoU_synth_2"/>
    <property type="match status" value="1"/>
</dbReference>
<dbReference type="GO" id="GO:0003723">
    <property type="term" value="F:RNA binding"/>
    <property type="evidence" value="ECO:0007669"/>
    <property type="project" value="InterPro"/>
</dbReference>
<dbReference type="GO" id="GO:0000455">
    <property type="term" value="P:enzyme-directed rRNA pseudouridine synthesis"/>
    <property type="evidence" value="ECO:0007669"/>
    <property type="project" value="TreeGrafter"/>
</dbReference>